<dbReference type="EMBL" id="BPRC01000005">
    <property type="protein sequence ID" value="GJE64647.1"/>
    <property type="molecule type" value="Genomic_DNA"/>
</dbReference>
<dbReference type="InterPro" id="IPR025711">
    <property type="entry name" value="PepSY"/>
</dbReference>
<evidence type="ECO:0000313" key="4">
    <source>
        <dbReference type="Proteomes" id="UP001055039"/>
    </source>
</evidence>
<feature type="signal peptide" evidence="1">
    <location>
        <begin position="1"/>
        <end position="18"/>
    </location>
</feature>
<keyword evidence="1" id="KW-0732">Signal</keyword>
<protein>
    <recommendedName>
        <fullName evidence="2">PepSY domain-containing protein</fullName>
    </recommendedName>
</protein>
<organism evidence="3 4">
    <name type="scientific">Methylorubrum aminovorans</name>
    <dbReference type="NCBI Taxonomy" id="269069"/>
    <lineage>
        <taxon>Bacteria</taxon>
        <taxon>Pseudomonadati</taxon>
        <taxon>Pseudomonadota</taxon>
        <taxon>Alphaproteobacteria</taxon>
        <taxon>Hyphomicrobiales</taxon>
        <taxon>Methylobacteriaceae</taxon>
        <taxon>Methylorubrum</taxon>
    </lineage>
</organism>
<keyword evidence="4" id="KW-1185">Reference proteome</keyword>
<proteinExistence type="predicted"/>
<reference evidence="3" key="1">
    <citation type="journal article" date="2021" name="Front. Microbiol.">
        <title>Comprehensive Comparative Genomics and Phenotyping of Methylobacterium Species.</title>
        <authorList>
            <person name="Alessa O."/>
            <person name="Ogura Y."/>
            <person name="Fujitani Y."/>
            <person name="Takami H."/>
            <person name="Hayashi T."/>
            <person name="Sahin N."/>
            <person name="Tani A."/>
        </authorList>
    </citation>
    <scope>NUCLEOTIDE SEQUENCE</scope>
    <source>
        <strain evidence="3">NBRC 15686</strain>
    </source>
</reference>
<evidence type="ECO:0000259" key="2">
    <source>
        <dbReference type="Pfam" id="PF03413"/>
    </source>
</evidence>
<sequence>MMVRPVLRPLLLALVALASILAPCLAPPPGAVPARADDDGERARRALERGEIRPLDAVLAAARAAVPGDVVALDLKRDDGRWLYKLRILGTDGRRRDVKIDASSLKLLDVDDDD</sequence>
<feature type="chain" id="PRO_5046378077" description="PepSY domain-containing protein" evidence="1">
    <location>
        <begin position="19"/>
        <end position="114"/>
    </location>
</feature>
<accession>A0ABQ4UCU0</accession>
<comment type="caution">
    <text evidence="3">The sequence shown here is derived from an EMBL/GenBank/DDBJ whole genome shotgun (WGS) entry which is preliminary data.</text>
</comment>
<dbReference type="Gene3D" id="3.10.450.40">
    <property type="match status" value="1"/>
</dbReference>
<dbReference type="Proteomes" id="UP001055039">
    <property type="component" value="Unassembled WGS sequence"/>
</dbReference>
<reference evidence="3" key="2">
    <citation type="submission" date="2021-08" db="EMBL/GenBank/DDBJ databases">
        <authorList>
            <person name="Tani A."/>
            <person name="Ola A."/>
            <person name="Ogura Y."/>
            <person name="Katsura K."/>
            <person name="Hayashi T."/>
        </authorList>
    </citation>
    <scope>NUCLEOTIDE SEQUENCE</scope>
    <source>
        <strain evidence="3">NBRC 15686</strain>
    </source>
</reference>
<feature type="domain" description="PepSY" evidence="2">
    <location>
        <begin position="55"/>
        <end position="110"/>
    </location>
</feature>
<dbReference type="Pfam" id="PF03413">
    <property type="entry name" value="PepSY"/>
    <property type="match status" value="1"/>
</dbReference>
<evidence type="ECO:0000313" key="3">
    <source>
        <dbReference type="EMBL" id="GJE64647.1"/>
    </source>
</evidence>
<gene>
    <name evidence="3" type="ORF">LNAOJCKE_1853</name>
</gene>
<name>A0ABQ4UCU0_9HYPH</name>
<evidence type="ECO:0000256" key="1">
    <source>
        <dbReference type="SAM" id="SignalP"/>
    </source>
</evidence>